<name>A0A1V1P3S7_9BACT</name>
<evidence type="ECO:0000313" key="2">
    <source>
        <dbReference type="Proteomes" id="UP000189670"/>
    </source>
</evidence>
<sequence length="195" mass="22702">MKRIFEDSKLAKTSIFYSVDYLNESDTKYWLNHLDSESAITLYKLSAKQIEMIWKYFGGSMWEISSFLGELLGYSKDSIIPDNLLDDRIQHIIKGNCARFEHYAGISIKKISLLKEIYKLSEKKNSFRTFDLRSLADKKAYDNTTLQKELNKLVQLNYLAFNPTTSTYQLQGKSMFYGLEKFVESMPDDIFVQTG</sequence>
<dbReference type="EMBL" id="ATBP01000653">
    <property type="protein sequence ID" value="ETR69406.1"/>
    <property type="molecule type" value="Genomic_DNA"/>
</dbReference>
<comment type="caution">
    <text evidence="1">The sequence shown here is derived from an EMBL/GenBank/DDBJ whole genome shotgun (WGS) entry which is preliminary data.</text>
</comment>
<evidence type="ECO:0000313" key="1">
    <source>
        <dbReference type="EMBL" id="ETR69406.1"/>
    </source>
</evidence>
<organism evidence="1 2">
    <name type="scientific">Candidatus Magnetoglobus multicellularis str. Araruama</name>
    <dbReference type="NCBI Taxonomy" id="890399"/>
    <lineage>
        <taxon>Bacteria</taxon>
        <taxon>Pseudomonadati</taxon>
        <taxon>Thermodesulfobacteriota</taxon>
        <taxon>Desulfobacteria</taxon>
        <taxon>Desulfobacterales</taxon>
        <taxon>Desulfobacteraceae</taxon>
        <taxon>Candidatus Magnetoglobus</taxon>
    </lineage>
</organism>
<protein>
    <recommendedName>
        <fullName evidence="3">ATPase</fullName>
    </recommendedName>
</protein>
<evidence type="ECO:0008006" key="3">
    <source>
        <dbReference type="Google" id="ProtNLM"/>
    </source>
</evidence>
<reference evidence="2" key="1">
    <citation type="submission" date="2012-11" db="EMBL/GenBank/DDBJ databases">
        <authorList>
            <person name="Lucero-Rivera Y.E."/>
            <person name="Tovar-Ramirez D."/>
        </authorList>
    </citation>
    <scope>NUCLEOTIDE SEQUENCE [LARGE SCALE GENOMIC DNA]</scope>
    <source>
        <strain evidence="2">Araruama</strain>
    </source>
</reference>
<gene>
    <name evidence="1" type="ORF">OMM_03954</name>
</gene>
<accession>A0A1V1P3S7</accession>
<dbReference type="AlphaFoldDB" id="A0A1V1P3S7"/>
<proteinExistence type="predicted"/>
<dbReference type="Proteomes" id="UP000189670">
    <property type="component" value="Unassembled WGS sequence"/>
</dbReference>